<protein>
    <recommendedName>
        <fullName evidence="5">DUF4199 domain-containing protein</fullName>
    </recommendedName>
</protein>
<keyword evidence="4" id="KW-1185">Reference proteome</keyword>
<comment type="caution">
    <text evidence="3">The sequence shown here is derived from an EMBL/GenBank/DDBJ whole genome shotgun (WGS) entry which is preliminary data.</text>
</comment>
<evidence type="ECO:0000256" key="1">
    <source>
        <dbReference type="SAM" id="MobiDB-lite"/>
    </source>
</evidence>
<evidence type="ECO:0008006" key="5">
    <source>
        <dbReference type="Google" id="ProtNLM"/>
    </source>
</evidence>
<proteinExistence type="predicted"/>
<gene>
    <name evidence="3" type="ORF">I2H31_11685</name>
</gene>
<sequence length="236" mass="26939">MEDPKEDWDWLAFLSKWHETEYDRRYTLENVVTTPITLLTGVFGLSYLLITQFDYKHSSLYYLLFFLIPLAVALGYAFRSAVFVYRSYAVVKKGVYKNIPDAALLRRHMDNLVAHYKEHDPASDGVQKFKEYFVELLADQITVNVVNNDDRTINIQKSKGPIMGALLGLLLTMPGFLTNQLRKPDPTYQVTILPNSANAMSETTSPLPPPPPMERQILDLPRPTQPLPQPLPKPSK</sequence>
<dbReference type="EMBL" id="JADQDM010000005">
    <property type="protein sequence ID" value="MBF9221763.1"/>
    <property type="molecule type" value="Genomic_DNA"/>
</dbReference>
<keyword evidence="2" id="KW-1133">Transmembrane helix</keyword>
<name>A0ABS0I463_9BACT</name>
<keyword evidence="2" id="KW-0472">Membrane</keyword>
<feature type="transmembrane region" description="Helical" evidence="2">
    <location>
        <begin position="59"/>
        <end position="78"/>
    </location>
</feature>
<feature type="region of interest" description="Disordered" evidence="1">
    <location>
        <begin position="199"/>
        <end position="236"/>
    </location>
</feature>
<feature type="transmembrane region" description="Helical" evidence="2">
    <location>
        <begin position="31"/>
        <end position="53"/>
    </location>
</feature>
<dbReference type="RefSeq" id="WP_196293222.1">
    <property type="nucleotide sequence ID" value="NZ_JADQDM010000005.1"/>
</dbReference>
<dbReference type="Proteomes" id="UP000618931">
    <property type="component" value="Unassembled WGS sequence"/>
</dbReference>
<evidence type="ECO:0000256" key="2">
    <source>
        <dbReference type="SAM" id="Phobius"/>
    </source>
</evidence>
<accession>A0ABS0I463</accession>
<feature type="compositionally biased region" description="Pro residues" evidence="1">
    <location>
        <begin position="223"/>
        <end position="236"/>
    </location>
</feature>
<evidence type="ECO:0000313" key="3">
    <source>
        <dbReference type="EMBL" id="MBF9221763.1"/>
    </source>
</evidence>
<organism evidence="3 4">
    <name type="scientific">Hymenobacter ruricola</name>
    <dbReference type="NCBI Taxonomy" id="2791023"/>
    <lineage>
        <taxon>Bacteria</taxon>
        <taxon>Pseudomonadati</taxon>
        <taxon>Bacteroidota</taxon>
        <taxon>Cytophagia</taxon>
        <taxon>Cytophagales</taxon>
        <taxon>Hymenobacteraceae</taxon>
        <taxon>Hymenobacter</taxon>
    </lineage>
</organism>
<reference evidence="3 4" key="1">
    <citation type="submission" date="2020-11" db="EMBL/GenBank/DDBJ databases">
        <authorList>
            <person name="Kim M.K."/>
        </authorList>
    </citation>
    <scope>NUCLEOTIDE SEQUENCE [LARGE SCALE GENOMIC DNA]</scope>
    <source>
        <strain evidence="3 4">BT662</strain>
    </source>
</reference>
<keyword evidence="2" id="KW-0812">Transmembrane</keyword>
<evidence type="ECO:0000313" key="4">
    <source>
        <dbReference type="Proteomes" id="UP000618931"/>
    </source>
</evidence>